<keyword evidence="5" id="KW-1185">Reference proteome</keyword>
<dbReference type="InterPro" id="IPR042489">
    <property type="entry name" value="CapZ_alpha_1"/>
</dbReference>
<dbReference type="GO" id="GO:0030036">
    <property type="term" value="P:actin cytoskeleton organization"/>
    <property type="evidence" value="ECO:0007669"/>
    <property type="project" value="TreeGrafter"/>
</dbReference>
<proteinExistence type="predicted"/>
<feature type="compositionally biased region" description="Basic and acidic residues" evidence="3">
    <location>
        <begin position="235"/>
        <end position="244"/>
    </location>
</feature>
<dbReference type="GO" id="GO:0008290">
    <property type="term" value="C:F-actin capping protein complex"/>
    <property type="evidence" value="ECO:0007669"/>
    <property type="project" value="InterPro"/>
</dbReference>
<protein>
    <submittedName>
        <fullName evidence="4">Subunits of heterodimeric actin filament capping protein Capz</fullName>
    </submittedName>
</protein>
<dbReference type="SUPFAM" id="SSF90096">
    <property type="entry name" value="Subunits of heterodimeric actin filament capping protein Capz"/>
    <property type="match status" value="1"/>
</dbReference>
<dbReference type="GO" id="GO:0051016">
    <property type="term" value="P:barbed-end actin filament capping"/>
    <property type="evidence" value="ECO:0007669"/>
    <property type="project" value="InterPro"/>
</dbReference>
<keyword evidence="2" id="KW-0009">Actin-binding</keyword>
<feature type="compositionally biased region" description="Basic and acidic residues" evidence="3">
    <location>
        <begin position="210"/>
        <end position="226"/>
    </location>
</feature>
<dbReference type="PRINTS" id="PR00191">
    <property type="entry name" value="FACTINCAPA"/>
</dbReference>
<dbReference type="GO" id="GO:0030479">
    <property type="term" value="C:actin cortical patch"/>
    <property type="evidence" value="ECO:0007669"/>
    <property type="project" value="TreeGrafter"/>
</dbReference>
<dbReference type="OrthoDB" id="340550at2759"/>
<dbReference type="Pfam" id="PF01267">
    <property type="entry name" value="F-actin_cap_A"/>
    <property type="match status" value="1"/>
</dbReference>
<dbReference type="Gene3D" id="3.30.1140.60">
    <property type="entry name" value="F-actin capping protein, alpha subunit"/>
    <property type="match status" value="1"/>
</dbReference>
<evidence type="ECO:0000256" key="1">
    <source>
        <dbReference type="ARBA" id="ARBA00022467"/>
    </source>
</evidence>
<dbReference type="PANTHER" id="PTHR10653">
    <property type="entry name" value="F-ACTIN-CAPPING PROTEIN SUBUNIT ALPHA"/>
    <property type="match status" value="1"/>
</dbReference>
<name>A0A317XWG1_9BASI</name>
<sequence>MSSTRLDKAVSLLLQSPPGQTSQVYHDLRGILLDPEANATDKLTDDQILTAAALALEEYNTQQLITAPITGDKDLGIICQAAHVVSGDESKGVRRYAHPKAGKSFLFDHVKRQVSDLQPLDIHEDAESIRVALQNALQSYVQDHYVDGVSSVFTVSNVPAKIHKPALEIAAQETAKTPAENTASIGDESDAVESKDAPVSEEIGAGGEPEAEHAEISGADDIKDDPVDAVESAEAVEKDAKAAAEETPEPATTATEPEPEPEMEVEKEIKYAIHHVGNRYNLSNFWSGRWRASYVVDLAASTVTSTLSVQVHYFENGNVQLNASKPQTFSLPASSTEAPDALAKSVVQLIEQYENKYQSSLESTYDKLAEGAFKALRRQLPLTRQKIDWDKVLNYRLGEELGRS</sequence>
<dbReference type="FunCoup" id="A0A317XWG1">
    <property type="interactions" value="189"/>
</dbReference>
<feature type="region of interest" description="Disordered" evidence="3">
    <location>
        <begin position="173"/>
        <end position="264"/>
    </location>
</feature>
<keyword evidence="1" id="KW-0117">Actin capping</keyword>
<organism evidence="4 5">
    <name type="scientific">Testicularia cyperi</name>
    <dbReference type="NCBI Taxonomy" id="1882483"/>
    <lineage>
        <taxon>Eukaryota</taxon>
        <taxon>Fungi</taxon>
        <taxon>Dikarya</taxon>
        <taxon>Basidiomycota</taxon>
        <taxon>Ustilaginomycotina</taxon>
        <taxon>Ustilaginomycetes</taxon>
        <taxon>Ustilaginales</taxon>
        <taxon>Anthracoideaceae</taxon>
        <taxon>Testicularia</taxon>
    </lineage>
</organism>
<evidence type="ECO:0000256" key="2">
    <source>
        <dbReference type="ARBA" id="ARBA00023203"/>
    </source>
</evidence>
<dbReference type="InParanoid" id="A0A317XWG1"/>
<dbReference type="EMBL" id="KZ819188">
    <property type="protein sequence ID" value="PWZ02594.1"/>
    <property type="molecule type" value="Genomic_DNA"/>
</dbReference>
<dbReference type="PANTHER" id="PTHR10653:SF0">
    <property type="entry name" value="F-ACTIN-CAPPING PROTEIN SUBUNIT ALPHA"/>
    <property type="match status" value="1"/>
</dbReference>
<reference evidence="4 5" key="1">
    <citation type="journal article" date="2018" name="Mol. Biol. Evol.">
        <title>Broad Genomic Sampling Reveals a Smut Pathogenic Ancestry of the Fungal Clade Ustilaginomycotina.</title>
        <authorList>
            <person name="Kijpornyongpan T."/>
            <person name="Mondo S.J."/>
            <person name="Barry K."/>
            <person name="Sandor L."/>
            <person name="Lee J."/>
            <person name="Lipzen A."/>
            <person name="Pangilinan J."/>
            <person name="LaButti K."/>
            <person name="Hainaut M."/>
            <person name="Henrissat B."/>
            <person name="Grigoriev I.V."/>
            <person name="Spatafora J.W."/>
            <person name="Aime M.C."/>
        </authorList>
    </citation>
    <scope>NUCLEOTIDE SEQUENCE [LARGE SCALE GENOMIC DNA]</scope>
    <source>
        <strain evidence="4 5">MCA 3645</strain>
    </source>
</reference>
<dbReference type="STRING" id="1882483.A0A317XWG1"/>
<dbReference type="InterPro" id="IPR037282">
    <property type="entry name" value="CapZ_alpha/beta"/>
</dbReference>
<dbReference type="GO" id="GO:0051015">
    <property type="term" value="F:actin filament binding"/>
    <property type="evidence" value="ECO:0007669"/>
    <property type="project" value="TreeGrafter"/>
</dbReference>
<dbReference type="InterPro" id="IPR042276">
    <property type="entry name" value="CapZ_alpha/beta_2"/>
</dbReference>
<dbReference type="AlphaFoldDB" id="A0A317XWG1"/>
<dbReference type="Gene3D" id="3.90.1150.210">
    <property type="entry name" value="F-actin capping protein, beta subunit"/>
    <property type="match status" value="1"/>
</dbReference>
<dbReference type="InterPro" id="IPR002189">
    <property type="entry name" value="CapZ_alpha"/>
</dbReference>
<dbReference type="Proteomes" id="UP000246740">
    <property type="component" value="Unassembled WGS sequence"/>
</dbReference>
<evidence type="ECO:0000313" key="5">
    <source>
        <dbReference type="Proteomes" id="UP000246740"/>
    </source>
</evidence>
<accession>A0A317XWG1</accession>
<gene>
    <name evidence="4" type="ORF">BCV70DRAFT_196835</name>
</gene>
<evidence type="ECO:0000256" key="3">
    <source>
        <dbReference type="SAM" id="MobiDB-lite"/>
    </source>
</evidence>
<evidence type="ECO:0000313" key="4">
    <source>
        <dbReference type="EMBL" id="PWZ02594.1"/>
    </source>
</evidence>